<evidence type="ECO:0000313" key="2">
    <source>
        <dbReference type="EMBL" id="MVN90487.1"/>
    </source>
</evidence>
<dbReference type="AlphaFoldDB" id="A0A6I4I6I6"/>
<gene>
    <name evidence="2" type="ORF">GO816_05045</name>
</gene>
<dbReference type="OrthoDB" id="6309046at2"/>
<organism evidence="2 3">
    <name type="scientific">Mucilaginibacter aquatilis</name>
    <dbReference type="NCBI Taxonomy" id="1517760"/>
    <lineage>
        <taxon>Bacteria</taxon>
        <taxon>Pseudomonadati</taxon>
        <taxon>Bacteroidota</taxon>
        <taxon>Sphingobacteriia</taxon>
        <taxon>Sphingobacteriales</taxon>
        <taxon>Sphingobacteriaceae</taxon>
        <taxon>Mucilaginibacter</taxon>
    </lineage>
</organism>
<dbReference type="InterPro" id="IPR052189">
    <property type="entry name" value="L-asp_N-monooxygenase_NS-form"/>
</dbReference>
<accession>A0A6I4I6I6</accession>
<dbReference type="InterPro" id="IPR038732">
    <property type="entry name" value="HpyO/CreE_NAD-binding"/>
</dbReference>
<reference evidence="2 3" key="1">
    <citation type="submission" date="2019-12" db="EMBL/GenBank/DDBJ databases">
        <title>Mucilaginibacter sp. HME9299 genome sequencing and assembly.</title>
        <authorList>
            <person name="Kang H."/>
            <person name="Kim H."/>
            <person name="Joh K."/>
        </authorList>
    </citation>
    <scope>NUCLEOTIDE SEQUENCE [LARGE SCALE GENOMIC DNA]</scope>
    <source>
        <strain evidence="2 3">HME9299</strain>
    </source>
</reference>
<dbReference type="PANTHER" id="PTHR40254">
    <property type="entry name" value="BLR0577 PROTEIN"/>
    <property type="match status" value="1"/>
</dbReference>
<name>A0A6I4I6I6_9SPHI</name>
<comment type="caution">
    <text evidence="2">The sequence shown here is derived from an EMBL/GenBank/DDBJ whole genome shotgun (WGS) entry which is preliminary data.</text>
</comment>
<dbReference type="PANTHER" id="PTHR40254:SF1">
    <property type="entry name" value="BLR0577 PROTEIN"/>
    <property type="match status" value="1"/>
</dbReference>
<dbReference type="EMBL" id="WQLA01000002">
    <property type="protein sequence ID" value="MVN90487.1"/>
    <property type="molecule type" value="Genomic_DNA"/>
</dbReference>
<keyword evidence="3" id="KW-1185">Reference proteome</keyword>
<dbReference type="RefSeq" id="WP_157540272.1">
    <property type="nucleotide sequence ID" value="NZ_WQLA01000002.1"/>
</dbReference>
<dbReference type="Gene3D" id="3.50.50.60">
    <property type="entry name" value="FAD/NAD(P)-binding domain"/>
    <property type="match status" value="1"/>
</dbReference>
<evidence type="ECO:0000259" key="1">
    <source>
        <dbReference type="Pfam" id="PF13454"/>
    </source>
</evidence>
<protein>
    <recommendedName>
        <fullName evidence="1">FAD-dependent urate hydroxylase HpyO/Asp monooxygenase CreE-like FAD/NAD(P)-binding domain-containing protein</fullName>
    </recommendedName>
</protein>
<dbReference type="Proteomes" id="UP000434850">
    <property type="component" value="Unassembled WGS sequence"/>
</dbReference>
<evidence type="ECO:0000313" key="3">
    <source>
        <dbReference type="Proteomes" id="UP000434850"/>
    </source>
</evidence>
<dbReference type="Pfam" id="PF13454">
    <property type="entry name" value="NAD_binding_9"/>
    <property type="match status" value="1"/>
</dbReference>
<feature type="domain" description="FAD-dependent urate hydroxylase HpyO/Asp monooxygenase CreE-like FAD/NAD(P)-binding" evidence="1">
    <location>
        <begin position="11"/>
        <end position="172"/>
    </location>
</feature>
<proteinExistence type="predicted"/>
<dbReference type="SUPFAM" id="SSF51905">
    <property type="entry name" value="FAD/NAD(P)-binding domain"/>
    <property type="match status" value="1"/>
</dbReference>
<dbReference type="InterPro" id="IPR036188">
    <property type="entry name" value="FAD/NAD-bd_sf"/>
</dbReference>
<sequence>MTRHTPHLKIAILGGGPSALFIYKRLVESGRSNIEIDIFEKGGRLGAGMPYSADGANDEHITNVSGNEIPDIVTLVAEWICTVPKDTLDKFRIDPKQFNEYKTLPRLLFGQYLGDQFKLLQQQAKEAGIVTNVHFNCTVTDVADNTANEKVTVTLNGDSGAEFDRVIICTGHLWPKKHEGKIEGYYDSPYPPSKLTFKANHPVAVRGSSLTAIDAIRTLGRYNGTFNKDERGKVVYKVKADSPDFKIQMHSRNGLLPALRFHLEDSHLGKDTILTADEIAAVRAENDGFLPLDYVFDKNFKAGVQQNDPAYYEEIKDLSIEGFVGKVMELRERVDAFKLLAAEYTEADRSIKRRESIYWKEMLGVLSFAMNYPAKYFSAEDMLRLKRELMPLISVVIAYVPQSSAAEMLAMHQAGHLDIVSVGDDSKVEALDTGGIIYHYTDEQGEHHEHYQTFVDCIGQPHLSFDELPFKGLVDGKTVSRAKLYFRDQQQGKQEQEKQGDQVGVDRDGRYYLTVPGITINDSFQAVDEYNALNERIYVMAVPFIGGYNPDYSGLDFGEAASVAIVKTLLA</sequence>